<organism evidence="1 2">
    <name type="scientific">Streptomyces cahuitamycinicus</name>
    <dbReference type="NCBI Taxonomy" id="2070367"/>
    <lineage>
        <taxon>Bacteria</taxon>
        <taxon>Bacillati</taxon>
        <taxon>Actinomycetota</taxon>
        <taxon>Actinomycetes</taxon>
        <taxon>Kitasatosporales</taxon>
        <taxon>Streptomycetaceae</taxon>
        <taxon>Streptomyces</taxon>
    </lineage>
</organism>
<dbReference type="AlphaFoldDB" id="A0A2N8TSB7"/>
<gene>
    <name evidence="1" type="ORF">C1J00_12215</name>
</gene>
<name>A0A2N8TSB7_9ACTN</name>
<protein>
    <submittedName>
        <fullName evidence="1">Uncharacterized protein</fullName>
    </submittedName>
</protein>
<reference evidence="1 2" key="1">
    <citation type="submission" date="2018-01" db="EMBL/GenBank/DDBJ databases">
        <title>Draft genome sequence of Streptomyces sp. 13K301.</title>
        <authorList>
            <person name="Sahin N."/>
            <person name="Saygin H."/>
            <person name="Ay H."/>
        </authorList>
    </citation>
    <scope>NUCLEOTIDE SEQUENCE [LARGE SCALE GENOMIC DNA]</scope>
    <source>
        <strain evidence="1 2">13K301</strain>
    </source>
</reference>
<keyword evidence="2" id="KW-1185">Reference proteome</keyword>
<dbReference type="EMBL" id="POUC01000067">
    <property type="protein sequence ID" value="PNG21917.1"/>
    <property type="molecule type" value="Genomic_DNA"/>
</dbReference>
<comment type="caution">
    <text evidence="1">The sequence shown here is derived from an EMBL/GenBank/DDBJ whole genome shotgun (WGS) entry which is preliminary data.</text>
</comment>
<evidence type="ECO:0000313" key="2">
    <source>
        <dbReference type="Proteomes" id="UP000235943"/>
    </source>
</evidence>
<dbReference type="Proteomes" id="UP000235943">
    <property type="component" value="Unassembled WGS sequence"/>
</dbReference>
<evidence type="ECO:0000313" key="1">
    <source>
        <dbReference type="EMBL" id="PNG21917.1"/>
    </source>
</evidence>
<sequence>MWETGYDGFRCHAGREGHFHHGTGPAAVHSVAPHAVIGFGEGKPFSRLQSASADFRRTR</sequence>
<proteinExistence type="predicted"/>
<accession>A0A2N8TSB7</accession>